<evidence type="ECO:0000313" key="2">
    <source>
        <dbReference type="EMBL" id="ETO00233.1"/>
    </source>
</evidence>
<sequence length="344" mass="40292">YIATLFSLVLKMEASEEKELIRFLNENKMKMASDAADKLLAHRVTFQDLLNYREKEIDTKKQRESCKSMKVNILSSIDIRKILRNTPGSRCYNDANHEKIVISTVILNDDDQSQLEKMFEEAKKLSEKKKRLEEEKELIKEKGLRQKMELSKIADELLSKISQYKKKMLCGIDLLMKQKCKDLDNIVDQLKQKEVQMNEWHNKFNQVAANVNINTIERKKDISNLIQEIDHLLNNVDTTDPIQFDFSVDFPLDPILQFHNSLEFALPIASHDLQSDQISIHNERENKNQDNIQTELKVDAIHPQIQQKSIINTLKRTMVNFVNLYYINIAYLNITNNRRKTLSL</sequence>
<proteinExistence type="predicted"/>
<evidence type="ECO:0000256" key="1">
    <source>
        <dbReference type="SAM" id="Coils"/>
    </source>
</evidence>
<gene>
    <name evidence="2" type="ORF">RFI_37213</name>
</gene>
<feature type="non-terminal residue" evidence="2">
    <location>
        <position position="1"/>
    </location>
</feature>
<accession>X6LDZ9</accession>
<keyword evidence="1" id="KW-0175">Coiled coil</keyword>
<dbReference type="EMBL" id="ASPP01041591">
    <property type="protein sequence ID" value="ETO00233.1"/>
    <property type="molecule type" value="Genomic_DNA"/>
</dbReference>
<reference evidence="2 3" key="1">
    <citation type="journal article" date="2013" name="Curr. Biol.">
        <title>The Genome of the Foraminiferan Reticulomyxa filosa.</title>
        <authorList>
            <person name="Glockner G."/>
            <person name="Hulsmann N."/>
            <person name="Schleicher M."/>
            <person name="Noegel A.A."/>
            <person name="Eichinger L."/>
            <person name="Gallinger C."/>
            <person name="Pawlowski J."/>
            <person name="Sierra R."/>
            <person name="Euteneuer U."/>
            <person name="Pillet L."/>
            <person name="Moustafa A."/>
            <person name="Platzer M."/>
            <person name="Groth M."/>
            <person name="Szafranski K."/>
            <person name="Schliwa M."/>
        </authorList>
    </citation>
    <scope>NUCLEOTIDE SEQUENCE [LARGE SCALE GENOMIC DNA]</scope>
</reference>
<protein>
    <submittedName>
        <fullName evidence="2">Uncharacterized protein</fullName>
    </submittedName>
</protein>
<dbReference type="AlphaFoldDB" id="X6LDZ9"/>
<evidence type="ECO:0000313" key="3">
    <source>
        <dbReference type="Proteomes" id="UP000023152"/>
    </source>
</evidence>
<dbReference type="Proteomes" id="UP000023152">
    <property type="component" value="Unassembled WGS sequence"/>
</dbReference>
<comment type="caution">
    <text evidence="2">The sequence shown here is derived from an EMBL/GenBank/DDBJ whole genome shotgun (WGS) entry which is preliminary data.</text>
</comment>
<keyword evidence="3" id="KW-1185">Reference proteome</keyword>
<organism evidence="2 3">
    <name type="scientific">Reticulomyxa filosa</name>
    <dbReference type="NCBI Taxonomy" id="46433"/>
    <lineage>
        <taxon>Eukaryota</taxon>
        <taxon>Sar</taxon>
        <taxon>Rhizaria</taxon>
        <taxon>Retaria</taxon>
        <taxon>Foraminifera</taxon>
        <taxon>Monothalamids</taxon>
        <taxon>Reticulomyxidae</taxon>
        <taxon>Reticulomyxa</taxon>
    </lineage>
</organism>
<feature type="coiled-coil region" evidence="1">
    <location>
        <begin position="108"/>
        <end position="203"/>
    </location>
</feature>
<name>X6LDZ9_RETFI</name>